<dbReference type="Gene3D" id="2.40.110.10">
    <property type="entry name" value="Butyryl-CoA Dehydrogenase, subunit A, domain 2"/>
    <property type="match status" value="1"/>
</dbReference>
<dbReference type="STRING" id="2769.R7QDC3"/>
<keyword evidence="6" id="KW-0276">Fatty acid metabolism</keyword>
<proteinExistence type="inferred from homology"/>
<gene>
    <name evidence="17" type="ORF">CHC_T00008935001</name>
</gene>
<evidence type="ECO:0000256" key="8">
    <source>
        <dbReference type="ARBA" id="ARBA00023098"/>
    </source>
</evidence>
<dbReference type="KEGG" id="ccp:CHC_T00008935001"/>
<keyword evidence="8" id="KW-0443">Lipid metabolism</keyword>
<keyword evidence="7" id="KW-0560">Oxidoreductase</keyword>
<accession>R7QDC3</accession>
<dbReference type="InterPro" id="IPR037069">
    <property type="entry name" value="AcylCoA_DH/ox_N_sf"/>
</dbReference>
<dbReference type="Pfam" id="PF14749">
    <property type="entry name" value="Acyl-CoA_ox_N"/>
    <property type="match status" value="1"/>
</dbReference>
<comment type="cofactor">
    <cofactor evidence="1">
        <name>FAD</name>
        <dbReference type="ChEBI" id="CHEBI:57692"/>
    </cofactor>
</comment>
<dbReference type="InterPro" id="IPR036250">
    <property type="entry name" value="AcylCo_DH-like_C"/>
</dbReference>
<dbReference type="InterPro" id="IPR012258">
    <property type="entry name" value="Acyl-CoA_oxidase"/>
</dbReference>
<dbReference type="EMBL" id="HG001780">
    <property type="protein sequence ID" value="CDF36487.1"/>
    <property type="molecule type" value="Genomic_DNA"/>
</dbReference>
<dbReference type="Gramene" id="CDF36487">
    <property type="protein sequence ID" value="CDF36487"/>
    <property type="gene ID" value="CHC_T00008935001"/>
</dbReference>
<evidence type="ECO:0000259" key="14">
    <source>
        <dbReference type="Pfam" id="PF02770"/>
    </source>
</evidence>
<evidence type="ECO:0000259" key="16">
    <source>
        <dbReference type="Pfam" id="PF22924"/>
    </source>
</evidence>
<feature type="binding site" evidence="12">
    <location>
        <position position="187"/>
    </location>
    <ligand>
        <name>FAD</name>
        <dbReference type="ChEBI" id="CHEBI:57692"/>
    </ligand>
</feature>
<dbReference type="GO" id="GO:0055088">
    <property type="term" value="P:lipid homeostasis"/>
    <property type="evidence" value="ECO:0007669"/>
    <property type="project" value="TreeGrafter"/>
</dbReference>
<evidence type="ECO:0000256" key="10">
    <source>
        <dbReference type="PIRNR" id="PIRNR000168"/>
    </source>
</evidence>
<feature type="domain" description="Acyl-CoA oxidase/dehydrogenase middle" evidence="14">
    <location>
        <begin position="183"/>
        <end position="291"/>
    </location>
</feature>
<dbReference type="PANTHER" id="PTHR10909">
    <property type="entry name" value="ELECTRON TRANSPORT OXIDOREDUCTASE"/>
    <property type="match status" value="1"/>
</dbReference>
<dbReference type="FunFam" id="1.20.140.10:FF:000010">
    <property type="entry name" value="Acyl-coenzyme A oxidase"/>
    <property type="match status" value="1"/>
</dbReference>
<comment type="subcellular location">
    <subcellularLocation>
        <location evidence="2">Peroxisome</location>
    </subcellularLocation>
</comment>
<dbReference type="GO" id="GO:0005777">
    <property type="term" value="C:peroxisome"/>
    <property type="evidence" value="ECO:0007669"/>
    <property type="project" value="UniProtKB-SubCell"/>
</dbReference>
<evidence type="ECO:0000256" key="12">
    <source>
        <dbReference type="PIRSR" id="PIRSR000168-2"/>
    </source>
</evidence>
<feature type="domain" description="Acyl-CoA oxidase C-alpha1" evidence="16">
    <location>
        <begin position="329"/>
        <end position="477"/>
    </location>
</feature>
<dbReference type="SUPFAM" id="SSF56645">
    <property type="entry name" value="Acyl-CoA dehydrogenase NM domain-like"/>
    <property type="match status" value="1"/>
</dbReference>
<feature type="active site" description="Proton acceptor" evidence="11">
    <location>
        <position position="463"/>
    </location>
</feature>
<dbReference type="RefSeq" id="XP_005716306.1">
    <property type="nucleotide sequence ID" value="XM_005716249.1"/>
</dbReference>
<evidence type="ECO:0000256" key="1">
    <source>
        <dbReference type="ARBA" id="ARBA00001974"/>
    </source>
</evidence>
<dbReference type="OMA" id="WKLPGCF"/>
<evidence type="ECO:0000256" key="7">
    <source>
        <dbReference type="ARBA" id="ARBA00023002"/>
    </source>
</evidence>
<dbReference type="AlphaFoldDB" id="R7QDC3"/>
<feature type="domain" description="Acyl-CoA oxidase C-terminal" evidence="13">
    <location>
        <begin position="514"/>
        <end position="640"/>
    </location>
</feature>
<dbReference type="FunFam" id="1.20.140.10:FF:000007">
    <property type="entry name" value="Acyl-coenzyme A oxidase"/>
    <property type="match status" value="1"/>
</dbReference>
<keyword evidence="9" id="KW-0576">Peroxisome</keyword>
<dbReference type="FunFam" id="2.40.110.10:FF:000005">
    <property type="entry name" value="Acyl-coenzyme A oxidase"/>
    <property type="match status" value="1"/>
</dbReference>
<dbReference type="PhylomeDB" id="R7QDC3"/>
<evidence type="ECO:0000256" key="6">
    <source>
        <dbReference type="ARBA" id="ARBA00022832"/>
    </source>
</evidence>
<evidence type="ECO:0000259" key="13">
    <source>
        <dbReference type="Pfam" id="PF01756"/>
    </source>
</evidence>
<dbReference type="PANTHER" id="PTHR10909:SF352">
    <property type="entry name" value="ACYL-COENZYME A OXIDASE-LIKE PROTEIN"/>
    <property type="match status" value="1"/>
</dbReference>
<evidence type="ECO:0000313" key="18">
    <source>
        <dbReference type="Proteomes" id="UP000012073"/>
    </source>
</evidence>
<dbReference type="InterPro" id="IPR006091">
    <property type="entry name" value="Acyl-CoA_Oxase/DH_mid-dom"/>
</dbReference>
<dbReference type="Pfam" id="PF02770">
    <property type="entry name" value="Acyl-CoA_dh_M"/>
    <property type="match status" value="1"/>
</dbReference>
<keyword evidence="5 10" id="KW-0274">FAD</keyword>
<dbReference type="GO" id="GO:0003997">
    <property type="term" value="F:acyl-CoA oxidase activity"/>
    <property type="evidence" value="ECO:0007669"/>
    <property type="project" value="InterPro"/>
</dbReference>
<dbReference type="GO" id="GO:0071949">
    <property type="term" value="F:FAD binding"/>
    <property type="evidence" value="ECO:0007669"/>
    <property type="project" value="InterPro"/>
</dbReference>
<dbReference type="InterPro" id="IPR002655">
    <property type="entry name" value="Acyl-CoA_oxidase_C"/>
</dbReference>
<dbReference type="PIRSF" id="PIRSF000168">
    <property type="entry name" value="Acyl-CoA_oxidase"/>
    <property type="match status" value="1"/>
</dbReference>
<evidence type="ECO:0000259" key="15">
    <source>
        <dbReference type="Pfam" id="PF14749"/>
    </source>
</evidence>
<sequence>MNGIDATFDRLEAEFNAPSIHELSSPLLNRQWAQDAEDQKHAGIHPYPSGVVAARPAFNQKKMRELLDMNSFEVRDRLYELFKDPVFAPRYNDSLDEQRARTIQRWSLIAKTGLFRNALRKFTPEGRRRYEAILESVSALDHSLEIKMSVHYGLFGGTVSLMGDDEQGDKWMPKIESCEMLGCFSMTELGHGSNVKGIQTTAIYDIPSQTFIVNTPCEEAQKYWIGGAFQSARWTALFAQLYVKGVCHGVHPFLARIRNESGTPVEGVTFGDCGAKIGLNGVDNGRIWFKNFRVPHDYLLRRNSQVSLDGVFTSNFKSADERFGASLASLSGGRVSVSSGSLIQAKLGLTIAIRYGLSRRAFGPPDGEETRLMDYPGFQARLIPPLAATFVMQLVLNHLKPKWQHRELGRELHVWSSGFKALISWHALKTLQETREACGGQGYKCENKIGPMRNSHDVALTYEGDNHILLQAVTKTVLPEFMRGFKNGGDFDGHFSYLNDRAALQKVDLRREAALFARLATEIKKKVEAGQSSLQAFNHSAVLVEDTGRAHVELLMMELFHQTLSNLQSRGESELFDILSLCGALHIARLVDSQAVFIRSGALTALEAQNAHNNVQIFCQQLRPQVLHLVDSFGYPPHLLAPIAFDYVRHNSRSRL</sequence>
<dbReference type="InterPro" id="IPR055060">
    <property type="entry name" value="ACOX_C_alpha1"/>
</dbReference>
<dbReference type="GO" id="GO:0005504">
    <property type="term" value="F:fatty acid binding"/>
    <property type="evidence" value="ECO:0007669"/>
    <property type="project" value="TreeGrafter"/>
</dbReference>
<evidence type="ECO:0000256" key="2">
    <source>
        <dbReference type="ARBA" id="ARBA00004275"/>
    </source>
</evidence>
<dbReference type="InterPro" id="IPR046373">
    <property type="entry name" value="Acyl-CoA_Oxase/DH_mid-dom_sf"/>
</dbReference>
<evidence type="ECO:0000256" key="4">
    <source>
        <dbReference type="ARBA" id="ARBA00022630"/>
    </source>
</evidence>
<evidence type="ECO:0000256" key="5">
    <source>
        <dbReference type="ARBA" id="ARBA00022827"/>
    </source>
</evidence>
<feature type="domain" description="Acyl-coenzyme A oxidase N-terminal" evidence="15">
    <location>
        <begin position="61"/>
        <end position="180"/>
    </location>
</feature>
<dbReference type="OrthoDB" id="538336at2759"/>
<evidence type="ECO:0000256" key="11">
    <source>
        <dbReference type="PIRSR" id="PIRSR000168-1"/>
    </source>
</evidence>
<dbReference type="SUPFAM" id="SSF47203">
    <property type="entry name" value="Acyl-CoA dehydrogenase C-terminal domain-like"/>
    <property type="match status" value="2"/>
</dbReference>
<evidence type="ECO:0000256" key="3">
    <source>
        <dbReference type="ARBA" id="ARBA00006288"/>
    </source>
</evidence>
<protein>
    <recommendedName>
        <fullName evidence="10">Acyl-coenzyme A oxidase</fullName>
    </recommendedName>
</protein>
<dbReference type="InterPro" id="IPR009100">
    <property type="entry name" value="AcylCoA_DH/oxidase_NM_dom_sf"/>
</dbReference>
<dbReference type="Gene3D" id="1.10.540.10">
    <property type="entry name" value="Acyl-CoA dehydrogenase/oxidase, N-terminal domain"/>
    <property type="match status" value="1"/>
</dbReference>
<feature type="binding site" evidence="12">
    <location>
        <position position="226"/>
    </location>
    <ligand>
        <name>FAD</name>
        <dbReference type="ChEBI" id="CHEBI:57692"/>
    </ligand>
</feature>
<evidence type="ECO:0000256" key="9">
    <source>
        <dbReference type="ARBA" id="ARBA00023140"/>
    </source>
</evidence>
<reference evidence="18" key="1">
    <citation type="journal article" date="2013" name="Proc. Natl. Acad. Sci. U.S.A.">
        <title>Genome structure and metabolic features in the red seaweed Chondrus crispus shed light on evolution of the Archaeplastida.</title>
        <authorList>
            <person name="Collen J."/>
            <person name="Porcel B."/>
            <person name="Carre W."/>
            <person name="Ball S.G."/>
            <person name="Chaparro C."/>
            <person name="Tonon T."/>
            <person name="Barbeyron T."/>
            <person name="Michel G."/>
            <person name="Noel B."/>
            <person name="Valentin K."/>
            <person name="Elias M."/>
            <person name="Artiguenave F."/>
            <person name="Arun A."/>
            <person name="Aury J.M."/>
            <person name="Barbosa-Neto J.F."/>
            <person name="Bothwell J.H."/>
            <person name="Bouget F.Y."/>
            <person name="Brillet L."/>
            <person name="Cabello-Hurtado F."/>
            <person name="Capella-Gutierrez S."/>
            <person name="Charrier B."/>
            <person name="Cladiere L."/>
            <person name="Cock J.M."/>
            <person name="Coelho S.M."/>
            <person name="Colleoni C."/>
            <person name="Czjzek M."/>
            <person name="Da Silva C."/>
            <person name="Delage L."/>
            <person name="Denoeud F."/>
            <person name="Deschamps P."/>
            <person name="Dittami S.M."/>
            <person name="Gabaldon T."/>
            <person name="Gachon C.M."/>
            <person name="Groisillier A."/>
            <person name="Herve C."/>
            <person name="Jabbari K."/>
            <person name="Katinka M."/>
            <person name="Kloareg B."/>
            <person name="Kowalczyk N."/>
            <person name="Labadie K."/>
            <person name="Leblanc C."/>
            <person name="Lopez P.J."/>
            <person name="McLachlan D.H."/>
            <person name="Meslet-Cladiere L."/>
            <person name="Moustafa A."/>
            <person name="Nehr Z."/>
            <person name="Nyvall Collen P."/>
            <person name="Panaud O."/>
            <person name="Partensky F."/>
            <person name="Poulain J."/>
            <person name="Rensing S.A."/>
            <person name="Rousvoal S."/>
            <person name="Samson G."/>
            <person name="Symeonidi A."/>
            <person name="Weissenbach J."/>
            <person name="Zambounis A."/>
            <person name="Wincker P."/>
            <person name="Boyen C."/>
        </authorList>
    </citation>
    <scope>NUCLEOTIDE SEQUENCE [LARGE SCALE GENOMIC DNA]</scope>
    <source>
        <strain evidence="18">cv. Stackhouse</strain>
    </source>
</reference>
<keyword evidence="18" id="KW-1185">Reference proteome</keyword>
<keyword evidence="4 10" id="KW-0285">Flavoprotein</keyword>
<dbReference type="InterPro" id="IPR029320">
    <property type="entry name" value="Acyl-CoA_ox_N"/>
</dbReference>
<dbReference type="GeneID" id="17324006"/>
<evidence type="ECO:0000313" key="17">
    <source>
        <dbReference type="EMBL" id="CDF36487.1"/>
    </source>
</evidence>
<name>R7QDC3_CHOCR</name>
<dbReference type="GO" id="GO:0033540">
    <property type="term" value="P:fatty acid beta-oxidation using acyl-CoA oxidase"/>
    <property type="evidence" value="ECO:0007669"/>
    <property type="project" value="TreeGrafter"/>
</dbReference>
<organism evidence="17 18">
    <name type="scientific">Chondrus crispus</name>
    <name type="common">Carrageen Irish moss</name>
    <name type="synonym">Polymorpha crispa</name>
    <dbReference type="NCBI Taxonomy" id="2769"/>
    <lineage>
        <taxon>Eukaryota</taxon>
        <taxon>Rhodophyta</taxon>
        <taxon>Florideophyceae</taxon>
        <taxon>Rhodymeniophycidae</taxon>
        <taxon>Gigartinales</taxon>
        <taxon>Gigartinaceae</taxon>
        <taxon>Chondrus</taxon>
    </lineage>
</organism>
<dbReference type="Proteomes" id="UP000012073">
    <property type="component" value="Unassembled WGS sequence"/>
</dbReference>
<dbReference type="Pfam" id="PF01756">
    <property type="entry name" value="ACOX"/>
    <property type="match status" value="1"/>
</dbReference>
<dbReference type="Pfam" id="PF22924">
    <property type="entry name" value="ACOX_C_alpha1"/>
    <property type="match status" value="1"/>
</dbReference>
<dbReference type="Gene3D" id="1.20.140.10">
    <property type="entry name" value="Butyryl-CoA Dehydrogenase, subunit A, domain 3"/>
    <property type="match status" value="2"/>
</dbReference>
<comment type="similarity">
    <text evidence="3 10">Belongs to the acyl-CoA oxidase family.</text>
</comment>